<dbReference type="Gene3D" id="1.20.58.740">
    <property type="match status" value="1"/>
</dbReference>
<dbReference type="InterPro" id="IPR043161">
    <property type="entry name" value="DOCK_C_lobe_A"/>
</dbReference>
<dbReference type="GO" id="GO:0005886">
    <property type="term" value="C:plasma membrane"/>
    <property type="evidence" value="ECO:0007669"/>
    <property type="project" value="TreeGrafter"/>
</dbReference>
<dbReference type="InterPro" id="IPR027007">
    <property type="entry name" value="C2_DOCK-type_domain"/>
</dbReference>
<dbReference type="InterPro" id="IPR046769">
    <property type="entry name" value="DOCKER_Lobe_A"/>
</dbReference>
<keyword evidence="3" id="KW-0597">Phosphoprotein</keyword>
<evidence type="ECO:0000256" key="6">
    <source>
        <dbReference type="SAM" id="MobiDB-lite"/>
    </source>
</evidence>
<dbReference type="EMBL" id="LNZH02000135">
    <property type="protein sequence ID" value="OCB90327.1"/>
    <property type="molecule type" value="Genomic_DNA"/>
</dbReference>
<evidence type="ECO:0000256" key="1">
    <source>
        <dbReference type="ARBA" id="ARBA00004496"/>
    </source>
</evidence>
<evidence type="ECO:0000256" key="4">
    <source>
        <dbReference type="ARBA" id="ARBA00022658"/>
    </source>
</evidence>
<evidence type="ECO:0000313" key="9">
    <source>
        <dbReference type="EMBL" id="OCB90327.1"/>
    </source>
</evidence>
<feature type="compositionally biased region" description="Polar residues" evidence="6">
    <location>
        <begin position="204"/>
        <end position="213"/>
    </location>
</feature>
<evidence type="ECO:0000256" key="3">
    <source>
        <dbReference type="ARBA" id="ARBA00022553"/>
    </source>
</evidence>
<feature type="domain" description="DOCKER" evidence="8">
    <location>
        <begin position="1597"/>
        <end position="2008"/>
    </location>
</feature>
<feature type="region of interest" description="Disordered" evidence="6">
    <location>
        <begin position="2014"/>
        <end position="2084"/>
    </location>
</feature>
<evidence type="ECO:0000259" key="7">
    <source>
        <dbReference type="PROSITE" id="PS51650"/>
    </source>
</evidence>
<feature type="domain" description="C2 DOCK-type" evidence="7">
    <location>
        <begin position="668"/>
        <end position="869"/>
    </location>
</feature>
<keyword evidence="2" id="KW-0963">Cytoplasm</keyword>
<dbReference type="InterPro" id="IPR027357">
    <property type="entry name" value="DOCKER_dom"/>
</dbReference>
<dbReference type="Pfam" id="PF23554">
    <property type="entry name" value="TPR_DOCK"/>
    <property type="match status" value="2"/>
</dbReference>
<dbReference type="GO" id="GO:0005737">
    <property type="term" value="C:cytoplasm"/>
    <property type="evidence" value="ECO:0007669"/>
    <property type="project" value="UniProtKB-SubCell"/>
</dbReference>
<dbReference type="CDD" id="cd08679">
    <property type="entry name" value="C2_DOCK180_related"/>
    <property type="match status" value="1"/>
</dbReference>
<keyword evidence="10" id="KW-1185">Reference proteome</keyword>
<sequence>MLPSSASQRRGVWEPLSLIVYGYAVHPLSPGQRDTRVSGRTARLSSVTEGSEGDFAHRDVVSLEVGDEIYAFEKYTPKGKECEGVWYRGYVVCTTRRPPINWAACSDPSSSKALKVAEPQQVFIGIFPASHIHVRDELSDAEGRLADVASLVNGARERGREMEPLKEEDEEAEQAPSRKSFRLGPPPDQANLSRAGLPVYPPSIRSTSPSESQPFKPLPPRPSLKSGDDTASGQEQPIIDEIASALREWHNLMFIYLARRDYALFHLVREHIEALHLGRRQLLAQTLSAEETANLRRECVGRLVSGNIVQGLDVIVRHPTWGGLVNVDVEGDIDPRSWVSAVRMYAMQVALAYMDARAPALGAAAEYTTVATPVGPSPTPASSVFPEAGRPRGNSRVLGSLAPLQPTKPASAKFYHVFLDLRAFVASPCSPGETAELYFSLYNKNDMRFVTEDFCAVLNHNGVLARDPSARIRTLFTDLVQADVQEPIYLVCKIVRSGALKITNTFNSGVPVENAHRGSGEGAVAGRWDSTTSLNGTNSSTNVARSGSLSETGYAGHFRRPFGCAVLELTQLRDFARDHAEGGSSREHTMPIYVPTNEAVYSMLHQDIIANNTKEFEKSPRAEMMAVSIKVFHGDAKTIVRENPSLLINAPLTARLGFPDVVFPGDIRNEMYVKLWSGEFFSSSSSARLSVTNFTRGSISTSGNNVQVTVDLRDHLGNVIERSISQGSGEPPITQFQSMVFLRNNVPTFGELMKLQLPLNGPPNWHLYFTFRNRSSRERPPTRLGELERPFAFAYLPLLPDGRAFLEDGSHTLVLYRISSVNQVSADIYLSRLPWTTGGQRMEALAIDADMMRTCSPIRDNLVVRSSLCSTKFTQNQVLLSLLNWDQIHDRDMLTAILSKFTFVGEVEIVKFLRDIFDSLFAILVSPSNLAGEMDQLVFNALVTVLGIVQDRRFSNFQPVLDVYIEKHFNCSSASSHMIQSLNRLLSNHSSPENAMPLRAALKVWHYLMKFVVRSRELQKAKELGIAGGATAEHLEASFKKELQTHLSEVNRIMSTSTPASVIGTQTIALQHFTSILPELAKIFPTVELVSIVTSFSNSVSSAKGKVVIWKLIMYLQVVKGFLFDIPASRSLLVEAVVIWIKPHFGKFDEYTQTSPGDSESARDSARVGWLESIRICVTIIAVMLDKLQQNLVNPTTASDRNLLRQEQDNVEYLLSLMPRLLDSYRELQSPESIRALERTRTGYALVAPVPVSFPESYPFSLFAHAPSTDRDVSSAAASSQSVQGAVFNCTLAEIAVVFLVLVLSSPKKDIINFLEASLEIEGKDNFASLISGLFKVSCSILDNEAFPSNWLNVNILAHKVLVKMVDPVAKILVRDFIPDQEEAYHFDNNLWREALYMLLKLLSSEQLVIEEFSPQKRRAVWRLAGDIRGEGASILLRLWDALGWPEQVSAEAGAVTRYGGYQVAMNSLVGHVVNLCLSHHDRLRNNAVQILYSMIVSEYHISQNFDEIENELVNKLDTLFMSDSKADDISRTFFIGQLRHLFESSYVDEQLRQRVSNFLDSVDLFLELLLNVRALPEGEEFADDRVIATLRLMNFIRRIGRDEIYIKYVHQLVNMHLQSQNYVEAALTLKLHSDLHEWDLDSFVEPMEDLGLPRQSQFHRKETLCLLILDYLGKGKAWENAVQICDELAYQHSEVTYNYTRLAEILRHKAALLEHIVADQRYYPDYFRVAFYGTFPVAIRNKQFIYRGYEWEKFGAFCERMLNKHPGSQLLRTMGDPPVDIRFGSDQYIQCTAVQPEPDRTLPIFNNPDVPTAVRMYYEHSAINVFSCQRPVTKVGPNGEEETWILKTYFTTEETFPTVLKRSEVIDVQTVEMSPIESALLDVEQKTKDLNTLKVKYTNLAKTGQPVSTTALSMTLNNVVDAPANGGIALYREAFLSPEYAAQNPGRTEIINRIREAIDEQVRATDGCLKLHGALCPPEMIPFHDTLERFFRKNFAEEIHRLALDTSPIAPSISPSARYPPQGTGSLTHLHERNRSQSSNATGATARSKNFYLPPLHVGRSVTTPPASPRSLRTQTAADVPSVTGHGGIVANIAGSTVPSNKQTPLQRNLAHLARHGFNGVAVGPGPGINMSSETTVMGMGHGGISGETMSATSPQASLVNVGSTIAGAASIASGAASMMASNLGTSIGSIKGRFSRLGSLNFGRHHGRE</sequence>
<feature type="compositionally biased region" description="Basic and acidic residues" evidence="6">
    <location>
        <begin position="156"/>
        <end position="165"/>
    </location>
</feature>
<evidence type="ECO:0000313" key="10">
    <source>
        <dbReference type="Proteomes" id="UP000757232"/>
    </source>
</evidence>
<dbReference type="Pfam" id="PF14429">
    <property type="entry name" value="DOCK-C2"/>
    <property type="match status" value="1"/>
</dbReference>
<dbReference type="Pfam" id="PF06920">
    <property type="entry name" value="DHR-2_Lobe_A"/>
    <property type="match status" value="1"/>
</dbReference>
<accession>A0A9Q5I261</accession>
<dbReference type="OrthoDB" id="18896at2759"/>
<dbReference type="GO" id="GO:0005085">
    <property type="term" value="F:guanyl-nucleotide exchange factor activity"/>
    <property type="evidence" value="ECO:0007669"/>
    <property type="project" value="UniProtKB-KW"/>
</dbReference>
<dbReference type="Gene3D" id="2.60.40.150">
    <property type="entry name" value="C2 domain"/>
    <property type="match status" value="1"/>
</dbReference>
<keyword evidence="4" id="KW-0344">Guanine-nucleotide releasing factor</keyword>
<dbReference type="PANTHER" id="PTHR45653">
    <property type="entry name" value="DEDICATOR OF CYTOKINESIS"/>
    <property type="match status" value="1"/>
</dbReference>
<dbReference type="InterPro" id="IPR042455">
    <property type="entry name" value="DOCK_N_sub1"/>
</dbReference>
<protein>
    <submittedName>
        <fullName evidence="9">Cytoplasmic protein</fullName>
    </submittedName>
</protein>
<dbReference type="InterPro" id="IPR056372">
    <property type="entry name" value="TPR_DOCK"/>
</dbReference>
<comment type="subcellular location">
    <subcellularLocation>
        <location evidence="1">Cytoplasm</location>
    </subcellularLocation>
</comment>
<reference evidence="9" key="1">
    <citation type="submission" date="2016-06" db="EMBL/GenBank/DDBJ databases">
        <title>Draft Genome sequence of the fungus Inonotus baumii.</title>
        <authorList>
            <person name="Zhu H."/>
            <person name="Lin W."/>
        </authorList>
    </citation>
    <scope>NUCLEOTIDE SEQUENCE</scope>
    <source>
        <strain evidence="9">821</strain>
    </source>
</reference>
<dbReference type="Pfam" id="PF20421">
    <property type="entry name" value="DHR-2_Lobe_C"/>
    <property type="match status" value="1"/>
</dbReference>
<gene>
    <name evidence="9" type="ORF">A7U60_g2426</name>
</gene>
<evidence type="ECO:0000256" key="5">
    <source>
        <dbReference type="PROSITE-ProRule" id="PRU00983"/>
    </source>
</evidence>
<feature type="compositionally biased region" description="Polar residues" evidence="6">
    <location>
        <begin position="2062"/>
        <end position="2078"/>
    </location>
</feature>
<evidence type="ECO:0000256" key="2">
    <source>
        <dbReference type="ARBA" id="ARBA00022490"/>
    </source>
</evidence>
<dbReference type="InterPro" id="IPR046773">
    <property type="entry name" value="DOCKER_Lobe_C"/>
</dbReference>
<evidence type="ECO:0000259" key="8">
    <source>
        <dbReference type="PROSITE" id="PS51651"/>
    </source>
</evidence>
<dbReference type="Gene3D" id="1.25.40.410">
    <property type="match status" value="1"/>
</dbReference>
<feature type="compositionally biased region" description="Polar residues" evidence="6">
    <location>
        <begin position="2037"/>
        <end position="2049"/>
    </location>
</feature>
<organism evidence="9 10">
    <name type="scientific">Sanghuangporus baumii</name>
    <name type="common">Phellinus baumii</name>
    <dbReference type="NCBI Taxonomy" id="108892"/>
    <lineage>
        <taxon>Eukaryota</taxon>
        <taxon>Fungi</taxon>
        <taxon>Dikarya</taxon>
        <taxon>Basidiomycota</taxon>
        <taxon>Agaricomycotina</taxon>
        <taxon>Agaricomycetes</taxon>
        <taxon>Hymenochaetales</taxon>
        <taxon>Hymenochaetaceae</taxon>
        <taxon>Sanghuangporus</taxon>
    </lineage>
</organism>
<proteinExistence type="inferred from homology"/>
<name>A0A9Q5I261_SANBA</name>
<comment type="similarity">
    <text evidence="5">Belongs to the DOCK family.</text>
</comment>
<dbReference type="PANTHER" id="PTHR45653:SF10">
    <property type="entry name" value="MYOBLAST CITY, ISOFORM B"/>
    <property type="match status" value="1"/>
</dbReference>
<dbReference type="InterPro" id="IPR035892">
    <property type="entry name" value="C2_domain_sf"/>
</dbReference>
<comment type="caution">
    <text evidence="9">The sequence shown here is derived from an EMBL/GenBank/DDBJ whole genome shotgun (WGS) entry which is preliminary data.</text>
</comment>
<dbReference type="Gene3D" id="1.20.1270.350">
    <property type="entry name" value="Dedicator of cytokinesis N-terminal subdomain"/>
    <property type="match status" value="1"/>
</dbReference>
<dbReference type="InterPro" id="IPR043162">
    <property type="entry name" value="DOCK_C_lobe_C"/>
</dbReference>
<dbReference type="CDD" id="cd11684">
    <property type="entry name" value="DHR2_DOCK"/>
    <property type="match status" value="1"/>
</dbReference>
<dbReference type="Proteomes" id="UP000757232">
    <property type="component" value="Unassembled WGS sequence"/>
</dbReference>
<feature type="region of interest" description="Disordered" evidence="6">
    <location>
        <begin position="156"/>
        <end position="233"/>
    </location>
</feature>
<dbReference type="PROSITE" id="PS51650">
    <property type="entry name" value="C2_DOCK"/>
    <property type="match status" value="1"/>
</dbReference>
<dbReference type="PROSITE" id="PS51651">
    <property type="entry name" value="DOCKER"/>
    <property type="match status" value="1"/>
</dbReference>
<dbReference type="GO" id="GO:0031267">
    <property type="term" value="F:small GTPase binding"/>
    <property type="evidence" value="ECO:0007669"/>
    <property type="project" value="TreeGrafter"/>
</dbReference>
<dbReference type="InterPro" id="IPR032376">
    <property type="entry name" value="DOCK_N"/>
</dbReference>
<dbReference type="InterPro" id="IPR026791">
    <property type="entry name" value="DOCK"/>
</dbReference>
<dbReference type="GO" id="GO:0007264">
    <property type="term" value="P:small GTPase-mediated signal transduction"/>
    <property type="evidence" value="ECO:0007669"/>
    <property type="project" value="InterPro"/>
</dbReference>
<dbReference type="Pfam" id="PF16172">
    <property type="entry name" value="DOCK_N"/>
    <property type="match status" value="1"/>
</dbReference>